<evidence type="ECO:0000259" key="7">
    <source>
        <dbReference type="Pfam" id="PF05199"/>
    </source>
</evidence>
<protein>
    <submittedName>
        <fullName evidence="8">GMC family oxidoreductase N-terminal domain-containing protein</fullName>
    </submittedName>
</protein>
<gene>
    <name evidence="8" type="ORF">JF539_26355</name>
</gene>
<evidence type="ECO:0000256" key="4">
    <source>
        <dbReference type="ARBA" id="ARBA00022827"/>
    </source>
</evidence>
<dbReference type="InterPro" id="IPR036188">
    <property type="entry name" value="FAD/NAD-bd_sf"/>
</dbReference>
<evidence type="ECO:0000256" key="1">
    <source>
        <dbReference type="ARBA" id="ARBA00001974"/>
    </source>
</evidence>
<dbReference type="EMBL" id="JAEKJZ010000008">
    <property type="protein sequence ID" value="MBN9673907.1"/>
    <property type="molecule type" value="Genomic_DNA"/>
</dbReference>
<dbReference type="PANTHER" id="PTHR11552">
    <property type="entry name" value="GLUCOSE-METHANOL-CHOLINE GMC OXIDOREDUCTASE"/>
    <property type="match status" value="1"/>
</dbReference>
<comment type="caution">
    <text evidence="8">The sequence shown here is derived from an EMBL/GenBank/DDBJ whole genome shotgun (WGS) entry which is preliminary data.</text>
</comment>
<evidence type="ECO:0000259" key="6">
    <source>
        <dbReference type="Pfam" id="PF00732"/>
    </source>
</evidence>
<dbReference type="GO" id="GO:0016614">
    <property type="term" value="F:oxidoreductase activity, acting on CH-OH group of donors"/>
    <property type="evidence" value="ECO:0007669"/>
    <property type="project" value="InterPro"/>
</dbReference>
<dbReference type="InterPro" id="IPR012132">
    <property type="entry name" value="GMC_OxRdtase"/>
</dbReference>
<name>A0A939EIN9_9HYPH</name>
<dbReference type="InterPro" id="IPR000172">
    <property type="entry name" value="GMC_OxRdtase_N"/>
</dbReference>
<proteinExistence type="inferred from homology"/>
<dbReference type="Pfam" id="PF00732">
    <property type="entry name" value="GMC_oxred_N"/>
    <property type="match status" value="1"/>
</dbReference>
<evidence type="ECO:0000256" key="5">
    <source>
        <dbReference type="PIRSR" id="PIRSR000137-2"/>
    </source>
</evidence>
<sequence>MEKYDVLIVGGGSAGCVLANRLSADGQTSVALVEAGGRPTDPDIAVPQMWPFIQGRDFDWCYETVPQPGTADRRHAWPRGKVLGGSSCLHAMAHVRGHPDDFKPWAEATGSSRWSYEGLLPGFIKSENFSEGRTAYHGTEGPLPVYLPGADVNPVVSAYMQAGQSLGVPKLSDHNGPNLIGTTPNSLTIRNGQRVSVADAYLFPIMGRSNLSVLSGTSVLKLLMDKGRVSGVDVLRDGKVQTLIADEYILSGGTIANPLLLMRSGIGPEEDLARIGVPLQLRREALGQNLQDHLLGAGNVYRSKKPVPPSKLQLSESLMYLSAEDMTKSDGKPDVVLGCVTGPSVSECFEAPAPGEAYTLLFGVTHPTSRGFLKPTGAGLADKPVLDPAYLQTEVDRAHFRRALEYARAVGHSENMSDWRLEEVLPGKDVRTAEEFDAFIARAAITHHHPIGTCRMGADEEAIVDGNLKVNGLDNLHIVDASVLPTLTSGPVHAAILAVAETFAAEFLQTSDLLDVA</sequence>
<dbReference type="Pfam" id="PF05199">
    <property type="entry name" value="GMC_oxred_C"/>
    <property type="match status" value="1"/>
</dbReference>
<dbReference type="PROSITE" id="PS51257">
    <property type="entry name" value="PROKAR_LIPOPROTEIN"/>
    <property type="match status" value="1"/>
</dbReference>
<evidence type="ECO:0000313" key="8">
    <source>
        <dbReference type="EMBL" id="MBN9673907.1"/>
    </source>
</evidence>
<keyword evidence="3" id="KW-0285">Flavoprotein</keyword>
<reference evidence="8" key="1">
    <citation type="submission" date="2020-12" db="EMBL/GenBank/DDBJ databases">
        <title>Oil enriched cultivation method for isolating marine PHA-producing bacteria.</title>
        <authorList>
            <person name="Zheng W."/>
            <person name="Yu S."/>
            <person name="Huang Y."/>
        </authorList>
    </citation>
    <scope>NUCLEOTIDE SEQUENCE</scope>
    <source>
        <strain evidence="8">SY-2-12</strain>
    </source>
</reference>
<evidence type="ECO:0000313" key="9">
    <source>
        <dbReference type="Proteomes" id="UP000664096"/>
    </source>
</evidence>
<comment type="cofactor">
    <cofactor evidence="1 5">
        <name>FAD</name>
        <dbReference type="ChEBI" id="CHEBI:57692"/>
    </cofactor>
</comment>
<keyword evidence="4 5" id="KW-0274">FAD</keyword>
<dbReference type="Gene3D" id="3.30.560.10">
    <property type="entry name" value="Glucose Oxidase, domain 3"/>
    <property type="match status" value="1"/>
</dbReference>
<evidence type="ECO:0000256" key="2">
    <source>
        <dbReference type="ARBA" id="ARBA00010790"/>
    </source>
</evidence>
<dbReference type="Gene3D" id="3.50.50.60">
    <property type="entry name" value="FAD/NAD(P)-binding domain"/>
    <property type="match status" value="1"/>
</dbReference>
<dbReference type="PIRSF" id="PIRSF000137">
    <property type="entry name" value="Alcohol_oxidase"/>
    <property type="match status" value="1"/>
</dbReference>
<comment type="similarity">
    <text evidence="2">Belongs to the GMC oxidoreductase family.</text>
</comment>
<dbReference type="SUPFAM" id="SSF54373">
    <property type="entry name" value="FAD-linked reductases, C-terminal domain"/>
    <property type="match status" value="1"/>
</dbReference>
<feature type="domain" description="Glucose-methanol-choline oxidoreductase N-terminal" evidence="6">
    <location>
        <begin position="4"/>
        <end position="294"/>
    </location>
</feature>
<feature type="binding site" evidence="5">
    <location>
        <position position="82"/>
    </location>
    <ligand>
        <name>FAD</name>
        <dbReference type="ChEBI" id="CHEBI:57692"/>
    </ligand>
</feature>
<dbReference type="RefSeq" id="WP_207144207.1">
    <property type="nucleotide sequence ID" value="NZ_JAEKJZ010000008.1"/>
</dbReference>
<dbReference type="GO" id="GO:0050660">
    <property type="term" value="F:flavin adenine dinucleotide binding"/>
    <property type="evidence" value="ECO:0007669"/>
    <property type="project" value="InterPro"/>
</dbReference>
<dbReference type="SUPFAM" id="SSF51905">
    <property type="entry name" value="FAD/NAD(P)-binding domain"/>
    <property type="match status" value="1"/>
</dbReference>
<dbReference type="AlphaFoldDB" id="A0A939EIN9"/>
<feature type="binding site" evidence="5">
    <location>
        <position position="219"/>
    </location>
    <ligand>
        <name>FAD</name>
        <dbReference type="ChEBI" id="CHEBI:57692"/>
    </ligand>
</feature>
<organism evidence="8 9">
    <name type="scientific">Roseibium aggregatum</name>
    <dbReference type="NCBI Taxonomy" id="187304"/>
    <lineage>
        <taxon>Bacteria</taxon>
        <taxon>Pseudomonadati</taxon>
        <taxon>Pseudomonadota</taxon>
        <taxon>Alphaproteobacteria</taxon>
        <taxon>Hyphomicrobiales</taxon>
        <taxon>Stappiaceae</taxon>
        <taxon>Roseibium</taxon>
    </lineage>
</organism>
<feature type="domain" description="Glucose-methanol-choline oxidoreductase C-terminal" evidence="7">
    <location>
        <begin position="367"/>
        <end position="500"/>
    </location>
</feature>
<dbReference type="Proteomes" id="UP000664096">
    <property type="component" value="Unassembled WGS sequence"/>
</dbReference>
<accession>A0A939EIN9</accession>
<evidence type="ECO:0000256" key="3">
    <source>
        <dbReference type="ARBA" id="ARBA00022630"/>
    </source>
</evidence>
<dbReference type="PANTHER" id="PTHR11552:SF147">
    <property type="entry name" value="CHOLINE DEHYDROGENASE, MITOCHONDRIAL"/>
    <property type="match status" value="1"/>
</dbReference>
<dbReference type="InterPro" id="IPR007867">
    <property type="entry name" value="GMC_OxRtase_C"/>
</dbReference>